<evidence type="ECO:0000256" key="3">
    <source>
        <dbReference type="ARBA" id="ARBA00022833"/>
    </source>
</evidence>
<dbReference type="PROSITE" id="PS51128">
    <property type="entry name" value="ZF_DKSA_2"/>
    <property type="match status" value="1"/>
</dbReference>
<dbReference type="GO" id="GO:0008270">
    <property type="term" value="F:zinc ion binding"/>
    <property type="evidence" value="ECO:0007669"/>
    <property type="project" value="UniProtKB-KW"/>
</dbReference>
<keyword evidence="3" id="KW-0862">Zinc</keyword>
<evidence type="ECO:0000256" key="1">
    <source>
        <dbReference type="ARBA" id="ARBA00022723"/>
    </source>
</evidence>
<sequence length="65" mass="7404">MSDIIDRANDQAQEELERNLAKAARFDQPSLAECIDCGEDIPERRQRLGGVTRCIDCQNNIEGRR</sequence>
<accession>A0A6N7C1F4</accession>
<dbReference type="GO" id="GO:1900378">
    <property type="term" value="P:positive regulation of secondary metabolite biosynthetic process"/>
    <property type="evidence" value="ECO:0007669"/>
    <property type="project" value="TreeGrafter"/>
</dbReference>
<reference evidence="6 7" key="1">
    <citation type="submission" date="2019-09" db="EMBL/GenBank/DDBJ databases">
        <title>Draft genome sequence of Psychrobacter nivimaris LAMA 639, in search for biotechnological relevant genes.</title>
        <authorList>
            <person name="Lima A.O.S."/>
            <person name="Staloch B.E.K."/>
            <person name="Freitas R.C."/>
            <person name="Niero H."/>
            <person name="Silva M.A.C."/>
        </authorList>
    </citation>
    <scope>NUCLEOTIDE SEQUENCE [LARGE SCALE GENOMIC DNA]</scope>
    <source>
        <strain evidence="6 7">LAMA 639</strain>
    </source>
</reference>
<feature type="domain" description="Zinc finger DksA/TraR C4-type" evidence="5">
    <location>
        <begin position="32"/>
        <end position="61"/>
    </location>
</feature>
<protein>
    <recommendedName>
        <fullName evidence="5">Zinc finger DksA/TraR C4-type domain-containing protein</fullName>
    </recommendedName>
</protein>
<comment type="caution">
    <text evidence="4">Lacks conserved residue(s) required for the propagation of feature annotation.</text>
</comment>
<dbReference type="Gene3D" id="1.20.120.910">
    <property type="entry name" value="DksA, coiled-coil domain"/>
    <property type="match status" value="1"/>
</dbReference>
<proteinExistence type="predicted"/>
<dbReference type="Proteomes" id="UP000471465">
    <property type="component" value="Unassembled WGS sequence"/>
</dbReference>
<evidence type="ECO:0000313" key="6">
    <source>
        <dbReference type="EMBL" id="KAF0569121.1"/>
    </source>
</evidence>
<comment type="caution">
    <text evidence="6">The sequence shown here is derived from an EMBL/GenBank/DDBJ whole genome shotgun (WGS) entry which is preliminary data.</text>
</comment>
<dbReference type="PANTHER" id="PTHR38777">
    <property type="entry name" value="FELS-2 PROPHAGE PROTEIN"/>
    <property type="match status" value="1"/>
</dbReference>
<dbReference type="AlphaFoldDB" id="A0A6N7C1F4"/>
<name>A0A6N7C1F4_9GAMM</name>
<keyword evidence="7" id="KW-1185">Reference proteome</keyword>
<dbReference type="RefSeq" id="WP_160021621.1">
    <property type="nucleotide sequence ID" value="NZ_VZIZ01000013.1"/>
</dbReference>
<dbReference type="EMBL" id="VZIZ01000013">
    <property type="protein sequence ID" value="KAF0569121.1"/>
    <property type="molecule type" value="Genomic_DNA"/>
</dbReference>
<organism evidence="6 7">
    <name type="scientific">Psychrobacter nivimaris</name>
    <dbReference type="NCBI Taxonomy" id="281738"/>
    <lineage>
        <taxon>Bacteria</taxon>
        <taxon>Pseudomonadati</taxon>
        <taxon>Pseudomonadota</taxon>
        <taxon>Gammaproteobacteria</taxon>
        <taxon>Moraxellales</taxon>
        <taxon>Moraxellaceae</taxon>
        <taxon>Psychrobacter</taxon>
    </lineage>
</organism>
<evidence type="ECO:0000256" key="2">
    <source>
        <dbReference type="ARBA" id="ARBA00022771"/>
    </source>
</evidence>
<dbReference type="InterPro" id="IPR000962">
    <property type="entry name" value="Znf_DskA_TraR"/>
</dbReference>
<gene>
    <name evidence="6" type="ORF">FQV37_314</name>
</gene>
<evidence type="ECO:0000256" key="4">
    <source>
        <dbReference type="PROSITE-ProRule" id="PRU00510"/>
    </source>
</evidence>
<evidence type="ECO:0000259" key="5">
    <source>
        <dbReference type="Pfam" id="PF01258"/>
    </source>
</evidence>
<dbReference type="PANTHER" id="PTHR38777:SF1">
    <property type="entry name" value="DNAK SUPPRESSOR PROTEIN"/>
    <property type="match status" value="1"/>
</dbReference>
<keyword evidence="2" id="KW-0863">Zinc-finger</keyword>
<keyword evidence="1" id="KW-0479">Metal-binding</keyword>
<dbReference type="Pfam" id="PF01258">
    <property type="entry name" value="zf-dskA_traR"/>
    <property type="match status" value="1"/>
</dbReference>
<evidence type="ECO:0000313" key="7">
    <source>
        <dbReference type="Proteomes" id="UP000471465"/>
    </source>
</evidence>